<reference evidence="1 2" key="1">
    <citation type="submission" date="2020-02" db="EMBL/GenBank/DDBJ databases">
        <authorList>
            <person name="Ma Q."/>
            <person name="Huang Y."/>
            <person name="Song X."/>
            <person name="Pei D."/>
        </authorList>
    </citation>
    <scope>NUCLEOTIDE SEQUENCE [LARGE SCALE GENOMIC DNA]</scope>
    <source>
        <strain evidence="1">Sxm20200214</strain>
        <tissue evidence="1">Leaf</tissue>
    </source>
</reference>
<evidence type="ECO:0000313" key="1">
    <source>
        <dbReference type="EMBL" id="KAG2304695.1"/>
    </source>
</evidence>
<dbReference type="EMBL" id="JAAMPC010000007">
    <property type="protein sequence ID" value="KAG2304695.1"/>
    <property type="molecule type" value="Genomic_DNA"/>
</dbReference>
<comment type="caution">
    <text evidence="1">The sequence shown here is derived from an EMBL/GenBank/DDBJ whole genome shotgun (WGS) entry which is preliminary data.</text>
</comment>
<evidence type="ECO:0000313" key="2">
    <source>
        <dbReference type="Proteomes" id="UP000886595"/>
    </source>
</evidence>
<dbReference type="OrthoDB" id="6125419at2759"/>
<dbReference type="Proteomes" id="UP000886595">
    <property type="component" value="Unassembled WGS sequence"/>
</dbReference>
<name>A0A8X7V5Z1_BRACI</name>
<sequence>MQSGDVDGASSPSITLCDAYSAIGDGGISSMASLCCSCRHEALPVFRLLMRCLKIVPGKNSEDNRNFSFIVKTLVDAYIVVARDLAGTRLIPCLCFVSLLIYTDLTRTTIS</sequence>
<keyword evidence="2" id="KW-1185">Reference proteome</keyword>
<protein>
    <submittedName>
        <fullName evidence="1">Uncharacterized protein</fullName>
    </submittedName>
</protein>
<proteinExistence type="predicted"/>
<dbReference type="AlphaFoldDB" id="A0A8X7V5Z1"/>
<organism evidence="1 2">
    <name type="scientific">Brassica carinata</name>
    <name type="common">Ethiopian mustard</name>
    <name type="synonym">Abyssinian cabbage</name>
    <dbReference type="NCBI Taxonomy" id="52824"/>
    <lineage>
        <taxon>Eukaryota</taxon>
        <taxon>Viridiplantae</taxon>
        <taxon>Streptophyta</taxon>
        <taxon>Embryophyta</taxon>
        <taxon>Tracheophyta</taxon>
        <taxon>Spermatophyta</taxon>
        <taxon>Magnoliopsida</taxon>
        <taxon>eudicotyledons</taxon>
        <taxon>Gunneridae</taxon>
        <taxon>Pentapetalae</taxon>
        <taxon>rosids</taxon>
        <taxon>malvids</taxon>
        <taxon>Brassicales</taxon>
        <taxon>Brassicaceae</taxon>
        <taxon>Brassiceae</taxon>
        <taxon>Brassica</taxon>
    </lineage>
</organism>
<gene>
    <name evidence="1" type="ORF">Bca52824_033346</name>
</gene>
<accession>A0A8X7V5Z1</accession>